<evidence type="ECO:0000259" key="2">
    <source>
        <dbReference type="Pfam" id="PF06159"/>
    </source>
</evidence>
<dbReference type="AlphaFoldDB" id="A0A9W9ATD2"/>
<gene>
    <name evidence="4" type="ORF">J3R30DRAFT_920781</name>
</gene>
<name>A0A9W9ATD2_9AGAR</name>
<dbReference type="GO" id="GO:1990072">
    <property type="term" value="C:TRAPPIII protein complex"/>
    <property type="evidence" value="ECO:0007669"/>
    <property type="project" value="TreeGrafter"/>
</dbReference>
<dbReference type="PANTHER" id="PTHR13134:SF3">
    <property type="entry name" value="TRAFFICKING PROTEIN PARTICLE COMPLEX SUBUNIT 13"/>
    <property type="match status" value="1"/>
</dbReference>
<evidence type="ECO:0000259" key="3">
    <source>
        <dbReference type="Pfam" id="PF23647"/>
    </source>
</evidence>
<accession>A0A9W9ATD2</accession>
<evidence type="ECO:0000256" key="1">
    <source>
        <dbReference type="SAM" id="MobiDB-lite"/>
    </source>
</evidence>
<dbReference type="Pfam" id="PF23647">
    <property type="entry name" value="TRAPPC13_M"/>
    <property type="match status" value="1"/>
</dbReference>
<reference evidence="4" key="1">
    <citation type="submission" date="2022-08" db="EMBL/GenBank/DDBJ databases">
        <title>A Global Phylogenomic Analysis of the Shiitake Genus Lentinula.</title>
        <authorList>
            <consortium name="DOE Joint Genome Institute"/>
            <person name="Sierra-Patev S."/>
            <person name="Min B."/>
            <person name="Naranjo-Ortiz M."/>
            <person name="Looney B."/>
            <person name="Konkel Z."/>
            <person name="Slot J.C."/>
            <person name="Sakamoto Y."/>
            <person name="Steenwyk J.L."/>
            <person name="Rokas A."/>
            <person name="Carro J."/>
            <person name="Camarero S."/>
            <person name="Ferreira P."/>
            <person name="Molpeceres G."/>
            <person name="Ruiz-Duenas F.J."/>
            <person name="Serrano A."/>
            <person name="Henrissat B."/>
            <person name="Drula E."/>
            <person name="Hughes K.W."/>
            <person name="Mata J.L."/>
            <person name="Ishikawa N.K."/>
            <person name="Vargas-Isla R."/>
            <person name="Ushijima S."/>
            <person name="Smith C.A."/>
            <person name="Ahrendt S."/>
            <person name="Andreopoulos W."/>
            <person name="He G."/>
            <person name="Labutti K."/>
            <person name="Lipzen A."/>
            <person name="Ng V."/>
            <person name="Riley R."/>
            <person name="Sandor L."/>
            <person name="Barry K."/>
            <person name="Martinez A.T."/>
            <person name="Xiao Y."/>
            <person name="Gibbons J.G."/>
            <person name="Terashima K."/>
            <person name="Grigoriev I.V."/>
            <person name="Hibbett D.S."/>
        </authorList>
    </citation>
    <scope>NUCLEOTIDE SEQUENCE</scope>
    <source>
        <strain evidence="4">JLM2183</strain>
    </source>
</reference>
<proteinExistence type="predicted"/>
<evidence type="ECO:0000313" key="4">
    <source>
        <dbReference type="EMBL" id="KAJ4488342.1"/>
    </source>
</evidence>
<feature type="domain" description="Trafficking protein particle complex subunit 13 middle" evidence="3">
    <location>
        <begin position="191"/>
        <end position="326"/>
    </location>
</feature>
<feature type="compositionally biased region" description="Pro residues" evidence="1">
    <location>
        <begin position="369"/>
        <end position="380"/>
    </location>
</feature>
<evidence type="ECO:0000313" key="5">
    <source>
        <dbReference type="Proteomes" id="UP001150266"/>
    </source>
</evidence>
<dbReference type="InterPro" id="IPR010378">
    <property type="entry name" value="TRAPPC13"/>
</dbReference>
<protein>
    <submittedName>
        <fullName evidence="4">DUF974-domain-containing protein</fullName>
    </submittedName>
</protein>
<dbReference type="Pfam" id="PF06159">
    <property type="entry name" value="TRAPPC13_N"/>
    <property type="match status" value="1"/>
</dbReference>
<sequence>MSDGPATHLLSLKVMRVSRPALASAWQPFYSSSPSFSAHSTQSILSLQGKNPLPGYPKTLRDLTQASELLTLPSSFGSIQLGETFSSCLSVNNEATTEINYVALKVEMQTASSKLTLAEIGGKDTTLSPGDTLENVVHHEIKELGQHVLACTVSYHFNPQSSRAAPVSEDNSDPNILTFRKFYKFVVTNPLSVKTKVHAPRSPSALMVPSERDKVFLEVHIQNLTSESIWFERMHFEAAEGWSARDANVVNVDGEEQSIYTGSTALMQSQDMRQYIYILSLKTSSLEPVVYLPGAVIPLGRLDISWRSSYGEPGRLLTSMLTRRIPLLSQPIQTQPASALPPYLKRQSTSATPPARPRSPQLPQSRPNSPTPRPSSPVPYRPRASSVVAGFSQIPPSPQPPPSVIPTSNIDAHLLLRDIPHDNVLVGKCFKIALTVVLSSLLASDKQRKRLRLTLVIQHIGFPSTSRPIGTSTASILPSPPPESSFSPRSLSSPGFSSPSPTYTTFNYPLAHQKLLEASQERSVTRDSFIYDIVKPAENMKSLPPPYFEKVDDSKKQRMTAVTFSGPSAIVLPPIELVVPSKYHSNQSAVDPQSGSRSALKHQAILDFELDYVALRRGFATVGGLRLLLVGEKLVNDDTEEEEEDGQSAVMKTLEEEEDGQSAVMKTLEMKTLKEWNVVAEMLVL</sequence>
<dbReference type="OrthoDB" id="10250284at2759"/>
<comment type="caution">
    <text evidence="4">The sequence shown here is derived from an EMBL/GenBank/DDBJ whole genome shotgun (WGS) entry which is preliminary data.</text>
</comment>
<feature type="compositionally biased region" description="Low complexity" evidence="1">
    <location>
        <begin position="358"/>
        <end position="368"/>
    </location>
</feature>
<dbReference type="EMBL" id="JAOTPV010000002">
    <property type="protein sequence ID" value="KAJ4488342.1"/>
    <property type="molecule type" value="Genomic_DNA"/>
</dbReference>
<dbReference type="Proteomes" id="UP001150266">
    <property type="component" value="Unassembled WGS sequence"/>
</dbReference>
<keyword evidence="5" id="KW-1185">Reference proteome</keyword>
<dbReference type="InterPro" id="IPR055427">
    <property type="entry name" value="TRAPPC13_N"/>
</dbReference>
<feature type="region of interest" description="Disordered" evidence="1">
    <location>
        <begin position="469"/>
        <end position="498"/>
    </location>
</feature>
<organism evidence="4 5">
    <name type="scientific">Lentinula aciculospora</name>
    <dbReference type="NCBI Taxonomy" id="153920"/>
    <lineage>
        <taxon>Eukaryota</taxon>
        <taxon>Fungi</taxon>
        <taxon>Dikarya</taxon>
        <taxon>Basidiomycota</taxon>
        <taxon>Agaricomycotina</taxon>
        <taxon>Agaricomycetes</taxon>
        <taxon>Agaricomycetidae</taxon>
        <taxon>Agaricales</taxon>
        <taxon>Marasmiineae</taxon>
        <taxon>Omphalotaceae</taxon>
        <taxon>Lentinula</taxon>
    </lineage>
</organism>
<dbReference type="InterPro" id="IPR055429">
    <property type="entry name" value="TRAPPC13_M"/>
</dbReference>
<feature type="compositionally biased region" description="Low complexity" evidence="1">
    <location>
        <begin position="484"/>
        <end position="498"/>
    </location>
</feature>
<feature type="region of interest" description="Disordered" evidence="1">
    <location>
        <begin position="336"/>
        <end position="383"/>
    </location>
</feature>
<dbReference type="PANTHER" id="PTHR13134">
    <property type="entry name" value="TRAFFICKING PROTEIN PARTICLE COMPLEX SUBUNIT 13"/>
    <property type="match status" value="1"/>
</dbReference>
<feature type="domain" description="Trafficking protein particle complex subunit 13 N-terminal" evidence="2">
    <location>
        <begin position="8"/>
        <end position="187"/>
    </location>
</feature>